<dbReference type="SMART" id="SM00700">
    <property type="entry name" value="JHBP"/>
    <property type="match status" value="4"/>
</dbReference>
<gene>
    <name evidence="2" type="ORF">DBV15_07172</name>
</gene>
<reference evidence="2 3" key="1">
    <citation type="journal article" date="2019" name="Philos. Trans. R. Soc. Lond., B, Biol. Sci.">
        <title>Ant behaviour and brain gene expression of defending hosts depend on the ecological success of the intruding social parasite.</title>
        <authorList>
            <person name="Kaur R."/>
            <person name="Stoldt M."/>
            <person name="Jongepier E."/>
            <person name="Feldmeyer B."/>
            <person name="Menzel F."/>
            <person name="Bornberg-Bauer E."/>
            <person name="Foitzik S."/>
        </authorList>
    </citation>
    <scope>NUCLEOTIDE SEQUENCE [LARGE SCALE GENOMIC DNA]</scope>
    <source>
        <tissue evidence="2">Whole body</tissue>
    </source>
</reference>
<dbReference type="InterPro" id="IPR010562">
    <property type="entry name" value="Haemolymph_juvenile_hormone-bd"/>
</dbReference>
<feature type="signal peptide" evidence="1">
    <location>
        <begin position="1"/>
        <end position="19"/>
    </location>
</feature>
<dbReference type="PANTHER" id="PTHR11008">
    <property type="entry name" value="PROTEIN TAKEOUT-LIKE PROTEIN"/>
    <property type="match status" value="1"/>
</dbReference>
<proteinExistence type="predicted"/>
<feature type="chain" id="PRO_5020288134" description="Circadian clock-controlled protein" evidence="1">
    <location>
        <begin position="20"/>
        <end position="1189"/>
    </location>
</feature>
<dbReference type="GO" id="GO:0005615">
    <property type="term" value="C:extracellular space"/>
    <property type="evidence" value="ECO:0007669"/>
    <property type="project" value="TreeGrafter"/>
</dbReference>
<dbReference type="AlphaFoldDB" id="A0A4S2KJY5"/>
<keyword evidence="1" id="KW-0732">Signal</keyword>
<sequence>MLLYALSIFSVTTFGFSAAESMLPVTTCKRDSADFSACLKHSIEEAWPRIVKGLPEFDFPTLDPLIIEHATAVINLGEIRGELTVSNLTTIGLSKIRFLDVRTHFLDDVFRLEIDTEVPWLFTDGFVEVNGTINMFKITSKGYYNETLNDIKGTWDLTGHVVNDTWIVEHFRVAPSIGKFKMYFDSMLEQGKEFNDFVVNFVNEYWPTLYRISLPIMTDIYDAWLIDFPNKIFSKNMLFYAVSVFSVVAFGFSATAEFTLPVTTCKRNSADYSACLKRALEEAWPRFIQGLPEYDFPSLDPVLIKHGKLLLTANELHGEVTGSNITAIGLAKTRFFDVRTHFLDDVFRLELDTQVPKVFGKGAVKMDGAVNVFRILGNGHFNVTAADIRGTWTFIGHVVNDTWIVEHFLFLPTVGSLKIYFDLLAEQSKELTVTTCKRNSADYSACLKRALEEAWPRFIQGLPEYDFPSLDPVFYEHGKLSLTANELHGELTASNITAIGLAKTRFFDVRTHFLDDVFRLELDTQVPKVFAKGAAKMDGAVNVFRVLGNAVTTCKRNSADYSACLKRALEEAWPRFIQGTRLPEYDFPSLDPVLIKHGKLLLTANELHGEVTGSNITAIGLAKTRFFDVRTHFLDDIFGLEIDAQVPRIILEAAVKINGTLNVFRIVNEGLPEFDFPPLDPLFYKYGKIIFNSNDIHAEVISSNLSGIGLSKTRFSDVRTHFLDDIFGLEIDAQVPRIILEAAVKINGTLNVFRIVNEGNLSVTANDMRGTCNLTGHVVNDTWIVEHFRIGPSIGKFKVSFDNLFEDNKELSNLVITFVNEYWPIIYREVLPFLSDVADPWLVEFTNKINAVIYITGPFNVTVDDIRGTWGFTGNVVNDTWNVKHFRFAPSLKNLKIYGDNFFESNKGLNNLILIFVNEYWPAIYRPLLPVISDFLDTLLVEFPNKIFSKVFFSKVLAAFGLFTTGESTLPITTCKRDSVDYSACLKHFLEETWPRFIIGLPEFDFPSLDPLFYKYGIAVFNSGLIHAEVILSNTTTTGLSKTRFYDVRTHFLDDEFRLEIDVQVPRLFIEGAVKMDGTLGLFRIVGDGYMNTTVDDVRGTWDLTGRVINDTWIVEHFRTAPSIGKLKVYFDNLLDNKELNDLAVIFVNEFWPPLYRVMLPVTSNVWDPWLISIVNNISSKVPFSKIFP</sequence>
<dbReference type="EMBL" id="QBLH01002070">
    <property type="protein sequence ID" value="TGZ49933.1"/>
    <property type="molecule type" value="Genomic_DNA"/>
</dbReference>
<dbReference type="InterPro" id="IPR038606">
    <property type="entry name" value="To_sf"/>
</dbReference>
<comment type="caution">
    <text evidence="2">The sequence shown here is derived from an EMBL/GenBank/DDBJ whole genome shotgun (WGS) entry which is preliminary data.</text>
</comment>
<dbReference type="PANTHER" id="PTHR11008:SF18">
    <property type="entry name" value="BCDNA.GH05536-RELATED"/>
    <property type="match status" value="1"/>
</dbReference>
<protein>
    <recommendedName>
        <fullName evidence="4">Circadian clock-controlled protein</fullName>
    </recommendedName>
</protein>
<keyword evidence="3" id="KW-1185">Reference proteome</keyword>
<dbReference type="Proteomes" id="UP000310200">
    <property type="component" value="Unassembled WGS sequence"/>
</dbReference>
<evidence type="ECO:0000313" key="2">
    <source>
        <dbReference type="EMBL" id="TGZ49933.1"/>
    </source>
</evidence>
<dbReference type="Pfam" id="PF06585">
    <property type="entry name" value="JHBP"/>
    <property type="match status" value="5"/>
</dbReference>
<name>A0A4S2KJY5_9HYME</name>
<evidence type="ECO:0000256" key="1">
    <source>
        <dbReference type="SAM" id="SignalP"/>
    </source>
</evidence>
<organism evidence="2 3">
    <name type="scientific">Temnothorax longispinosus</name>
    <dbReference type="NCBI Taxonomy" id="300112"/>
    <lineage>
        <taxon>Eukaryota</taxon>
        <taxon>Metazoa</taxon>
        <taxon>Ecdysozoa</taxon>
        <taxon>Arthropoda</taxon>
        <taxon>Hexapoda</taxon>
        <taxon>Insecta</taxon>
        <taxon>Pterygota</taxon>
        <taxon>Neoptera</taxon>
        <taxon>Endopterygota</taxon>
        <taxon>Hymenoptera</taxon>
        <taxon>Apocrita</taxon>
        <taxon>Aculeata</taxon>
        <taxon>Formicoidea</taxon>
        <taxon>Formicidae</taxon>
        <taxon>Myrmicinae</taxon>
        <taxon>Temnothorax</taxon>
    </lineage>
</organism>
<evidence type="ECO:0008006" key="4">
    <source>
        <dbReference type="Google" id="ProtNLM"/>
    </source>
</evidence>
<dbReference type="Gene3D" id="3.15.10.30">
    <property type="entry name" value="Haemolymph juvenile hormone binding protein"/>
    <property type="match status" value="7"/>
</dbReference>
<evidence type="ECO:0000313" key="3">
    <source>
        <dbReference type="Proteomes" id="UP000310200"/>
    </source>
</evidence>
<accession>A0A4S2KJY5</accession>